<dbReference type="Proteomes" id="UP000018144">
    <property type="component" value="Unassembled WGS sequence"/>
</dbReference>
<dbReference type="AlphaFoldDB" id="U4LR25"/>
<dbReference type="OMA" id="PFTWTAC"/>
<sequence>MSIDLHTAANAILHSLSAGHDPKHGFGAMSNSSYDTAWVSMIKHPSTGLWLFPQCFHQLLARQSERGCWNGNPSDEFSVILNTLAGLLAVKKHMENTSPSNPESADGDKPMLLGRLVRAIAFLDAAFEKWNPDETLHVGFEFIVPGILDLLRKKGIDFQFPGLMRLTELREKKLTVCKPQLLYEMSLPTLHSLEAFVGMEGFDFDRIKHHIKNGSMMASPSSTAAYLMNVEEWDTDAEEYLRFVIERGKGTEDYGGLPSAFPSTFFEFSWVVENLLENGFEVGKLDRDSLGKIRDILEKGLVDGKGLLGFAPGLMPDSDDTAKSLVVLNRLGVHGISPDSLITEFGKPDRFKTYSFERNPSFTANCNVLKALLQHVTPEKNYATQIEICVRFISQYWWNSWEALQDKWSLSMGYPIMVMSQALVKLYSLWEQDLLPQLPKELMQLQLPVVLMQGLTRTLYAQNANGSWGHLSGHEETAYSVLTLANISSLPFTEILDEEIRTAILRGRTFLRSVNIASVKGDWLWIEKTTYRSQPLAQSYVLGALQCNTPTVKLGSKVEELFTAVSTPKIANFSTFWGSLPVYAGVPQWNIKASLVEAYLFLPQLKAIRLEVFEREGLLPEKYLEYIPFTWTGASNKDGTFASAQLLYDMMVVSLLNYQADEYMEHETKHRYQDNLSDIDLIISEVFASCANNISANDDTDRDAFPRHLRRFTKAALHHPRIALANDEMKSHLFKEIHKFFKAHHQQAVDNLQLAAEMTTPRTSFHTWVRGVSAQHTSAHYSYAFYNCLAAHAGEKYQLATVQQKYISQDVITHLASLCRMYNDYGSLQRDQDEKNVNSLMFPEFERLKTDVEKKKELLKLTEYERRCLNLALDGLETELKSEGKERLMRLIKMFCDVTDTYGWVYVVRDIGTRTCRLECKV</sequence>
<dbReference type="SUPFAM" id="SSF48239">
    <property type="entry name" value="Terpenoid cyclases/Protein prenyltransferases"/>
    <property type="match status" value="2"/>
</dbReference>
<keyword evidence="6" id="KW-0456">Lyase</keyword>
<keyword evidence="3" id="KW-0479">Metal-binding</keyword>
<dbReference type="GO" id="GO:0016102">
    <property type="term" value="P:diterpenoid biosynthetic process"/>
    <property type="evidence" value="ECO:0007669"/>
    <property type="project" value="TreeGrafter"/>
</dbReference>
<comment type="cofactor">
    <cofactor evidence="1">
        <name>Mg(2+)</name>
        <dbReference type="ChEBI" id="CHEBI:18420"/>
    </cofactor>
</comment>
<protein>
    <submittedName>
        <fullName evidence="7">Similar to Copalyl diphosphate synthase acc. no. B2DBF1</fullName>
    </submittedName>
</protein>
<dbReference type="STRING" id="1076935.U4LR25"/>
<name>U4LR25_PYROM</name>
<dbReference type="PANTHER" id="PTHR31739:SF25">
    <property type="entry name" value="(E,E)-GERANYLLINALOOL SYNTHASE"/>
    <property type="match status" value="1"/>
</dbReference>
<accession>U4LR25</accession>
<dbReference type="EMBL" id="HF935650">
    <property type="protein sequence ID" value="CCX31775.1"/>
    <property type="molecule type" value="Genomic_DNA"/>
</dbReference>
<evidence type="ECO:0000256" key="2">
    <source>
        <dbReference type="ARBA" id="ARBA00006333"/>
    </source>
</evidence>
<keyword evidence="5" id="KW-0413">Isomerase</keyword>
<dbReference type="Gene3D" id="1.50.10.160">
    <property type="match status" value="1"/>
</dbReference>
<evidence type="ECO:0000256" key="6">
    <source>
        <dbReference type="ARBA" id="ARBA00023239"/>
    </source>
</evidence>
<proteinExistence type="inferred from homology"/>
<dbReference type="eggNOG" id="ENOG502QUXU">
    <property type="taxonomic scope" value="Eukaryota"/>
</dbReference>
<gene>
    <name evidence="7" type="ORF">PCON_11419</name>
</gene>
<dbReference type="PIRSF" id="PIRSF036498">
    <property type="entry name" value="Ent-kaurene_synthase_fungi"/>
    <property type="match status" value="1"/>
</dbReference>
<keyword evidence="8" id="KW-1185">Reference proteome</keyword>
<dbReference type="PANTHER" id="PTHR31739">
    <property type="entry name" value="ENT-COPALYL DIPHOSPHATE SYNTHASE, CHLOROPLASTIC"/>
    <property type="match status" value="1"/>
</dbReference>
<dbReference type="OrthoDB" id="2343925at2759"/>
<evidence type="ECO:0000256" key="1">
    <source>
        <dbReference type="ARBA" id="ARBA00001946"/>
    </source>
</evidence>
<organism evidence="7 8">
    <name type="scientific">Pyronema omphalodes (strain CBS 100304)</name>
    <name type="common">Pyronema confluens</name>
    <dbReference type="NCBI Taxonomy" id="1076935"/>
    <lineage>
        <taxon>Eukaryota</taxon>
        <taxon>Fungi</taxon>
        <taxon>Dikarya</taxon>
        <taxon>Ascomycota</taxon>
        <taxon>Pezizomycotina</taxon>
        <taxon>Pezizomycetes</taxon>
        <taxon>Pezizales</taxon>
        <taxon>Pyronemataceae</taxon>
        <taxon>Pyronema</taxon>
    </lineage>
</organism>
<keyword evidence="4" id="KW-0460">Magnesium</keyword>
<evidence type="ECO:0000313" key="8">
    <source>
        <dbReference type="Proteomes" id="UP000018144"/>
    </source>
</evidence>
<dbReference type="InterPro" id="IPR017057">
    <property type="entry name" value="Ent-kaurene_synthase_fun"/>
</dbReference>
<evidence type="ECO:0000313" key="7">
    <source>
        <dbReference type="EMBL" id="CCX31775.1"/>
    </source>
</evidence>
<evidence type="ECO:0000256" key="3">
    <source>
        <dbReference type="ARBA" id="ARBA00022723"/>
    </source>
</evidence>
<evidence type="ECO:0000256" key="4">
    <source>
        <dbReference type="ARBA" id="ARBA00022842"/>
    </source>
</evidence>
<reference evidence="7 8" key="1">
    <citation type="journal article" date="2013" name="PLoS Genet.">
        <title>The genome and development-dependent transcriptomes of Pyronema confluens: a window into fungal evolution.</title>
        <authorList>
            <person name="Traeger S."/>
            <person name="Altegoer F."/>
            <person name="Freitag M."/>
            <person name="Gabaldon T."/>
            <person name="Kempken F."/>
            <person name="Kumar A."/>
            <person name="Marcet-Houben M."/>
            <person name="Poggeler S."/>
            <person name="Stajich J.E."/>
            <person name="Nowrousian M."/>
        </authorList>
    </citation>
    <scope>NUCLEOTIDE SEQUENCE [LARGE SCALE GENOMIC DNA]</scope>
    <source>
        <strain evidence="8">CBS 100304</strain>
        <tissue evidence="7">Vegetative mycelium</tissue>
    </source>
</reference>
<dbReference type="GO" id="GO:0000287">
    <property type="term" value="F:magnesium ion binding"/>
    <property type="evidence" value="ECO:0007669"/>
    <property type="project" value="TreeGrafter"/>
</dbReference>
<dbReference type="GO" id="GO:0016853">
    <property type="term" value="F:isomerase activity"/>
    <property type="evidence" value="ECO:0007669"/>
    <property type="project" value="UniProtKB-KW"/>
</dbReference>
<comment type="similarity">
    <text evidence="2">Belongs to the terpene synthase family.</text>
</comment>
<dbReference type="InterPro" id="IPR050148">
    <property type="entry name" value="Terpene_synthase-like"/>
</dbReference>
<dbReference type="GO" id="GO:0010333">
    <property type="term" value="F:terpene synthase activity"/>
    <property type="evidence" value="ECO:0007669"/>
    <property type="project" value="InterPro"/>
</dbReference>
<dbReference type="Gene3D" id="1.50.10.20">
    <property type="match status" value="1"/>
</dbReference>
<dbReference type="InterPro" id="IPR008930">
    <property type="entry name" value="Terpenoid_cyclase/PrenylTrfase"/>
</dbReference>
<evidence type="ECO:0000256" key="5">
    <source>
        <dbReference type="ARBA" id="ARBA00023235"/>
    </source>
</evidence>